<dbReference type="GO" id="GO:0000977">
    <property type="term" value="F:RNA polymerase II transcription regulatory region sequence-specific DNA binding"/>
    <property type="evidence" value="ECO:0007669"/>
    <property type="project" value="TreeGrafter"/>
</dbReference>
<dbReference type="GO" id="GO:0032502">
    <property type="term" value="P:developmental process"/>
    <property type="evidence" value="ECO:0007669"/>
    <property type="project" value="TreeGrafter"/>
</dbReference>
<dbReference type="GO" id="GO:0000981">
    <property type="term" value="F:DNA-binding transcription factor activity, RNA polymerase II-specific"/>
    <property type="evidence" value="ECO:0007669"/>
    <property type="project" value="TreeGrafter"/>
</dbReference>
<dbReference type="InterPro" id="IPR011598">
    <property type="entry name" value="bHLH_dom"/>
</dbReference>
<protein>
    <submittedName>
        <fullName evidence="1">Uncharacterized protein</fullName>
    </submittedName>
</protein>
<dbReference type="PROSITE" id="PS50888">
    <property type="entry name" value="BHLH"/>
    <property type="match status" value="1"/>
</dbReference>
<sequence>MERRDEYDVNPLYGNDFDNASLEAQCADYAYRNVKYNSDGTHDQQSTRYHDSDAGQVWDEDGVETEQFLEQRQHLGITRTNDQYLDPQDDQYQDNHTYESDIFHRSRNPPYRVQRYAANVRERKRMMSINGAFEELRYYVPTFPYEKRLSKIDTLRLAISYITLLQEMLMTEKSPVEYVEESLKASSQNRDTFIWNTSDLTARLTWIKWEQLGVSERPYIQINGLTTD</sequence>
<evidence type="ECO:0000313" key="1">
    <source>
        <dbReference type="EMBL" id="CAH1789857.1"/>
    </source>
</evidence>
<reference evidence="1" key="1">
    <citation type="submission" date="2022-03" db="EMBL/GenBank/DDBJ databases">
        <authorList>
            <person name="Martin C."/>
        </authorList>
    </citation>
    <scope>NUCLEOTIDE SEQUENCE</scope>
</reference>
<accession>A0A8J1XSQ3</accession>
<dbReference type="AlphaFoldDB" id="A0A8J1XSQ3"/>
<dbReference type="Proteomes" id="UP000749559">
    <property type="component" value="Unassembled WGS sequence"/>
</dbReference>
<dbReference type="EMBL" id="CAIIXF020000007">
    <property type="protein sequence ID" value="CAH1789857.1"/>
    <property type="molecule type" value="Genomic_DNA"/>
</dbReference>
<dbReference type="InterPro" id="IPR036638">
    <property type="entry name" value="HLH_DNA-bd_sf"/>
</dbReference>
<dbReference type="PANTHER" id="PTHR23349:SF97">
    <property type="entry name" value="BHLH DOMAIN-CONTAINING PROTEIN"/>
    <property type="match status" value="1"/>
</dbReference>
<comment type="caution">
    <text evidence="1">The sequence shown here is derived from an EMBL/GenBank/DDBJ whole genome shotgun (WGS) entry which is preliminary data.</text>
</comment>
<dbReference type="SUPFAM" id="SSF47459">
    <property type="entry name" value="HLH, helix-loop-helix DNA-binding domain"/>
    <property type="match status" value="1"/>
</dbReference>
<dbReference type="Pfam" id="PF00010">
    <property type="entry name" value="HLH"/>
    <property type="match status" value="1"/>
</dbReference>
<proteinExistence type="predicted"/>
<dbReference type="GO" id="GO:0046983">
    <property type="term" value="F:protein dimerization activity"/>
    <property type="evidence" value="ECO:0007669"/>
    <property type="project" value="InterPro"/>
</dbReference>
<organism evidence="1 2">
    <name type="scientific">Owenia fusiformis</name>
    <name type="common">Polychaete worm</name>
    <dbReference type="NCBI Taxonomy" id="6347"/>
    <lineage>
        <taxon>Eukaryota</taxon>
        <taxon>Metazoa</taxon>
        <taxon>Spiralia</taxon>
        <taxon>Lophotrochozoa</taxon>
        <taxon>Annelida</taxon>
        <taxon>Polychaeta</taxon>
        <taxon>Sedentaria</taxon>
        <taxon>Canalipalpata</taxon>
        <taxon>Sabellida</taxon>
        <taxon>Oweniida</taxon>
        <taxon>Oweniidae</taxon>
        <taxon>Owenia</taxon>
    </lineage>
</organism>
<gene>
    <name evidence="1" type="ORF">OFUS_LOCUS15144</name>
</gene>
<dbReference type="SMART" id="SM00353">
    <property type="entry name" value="HLH"/>
    <property type="match status" value="1"/>
</dbReference>
<dbReference type="InterPro" id="IPR050283">
    <property type="entry name" value="E-box_TF_Regulators"/>
</dbReference>
<dbReference type="OrthoDB" id="6125763at2759"/>
<dbReference type="Gene3D" id="4.10.280.10">
    <property type="entry name" value="Helix-loop-helix DNA-binding domain"/>
    <property type="match status" value="1"/>
</dbReference>
<keyword evidence="2" id="KW-1185">Reference proteome</keyword>
<dbReference type="PANTHER" id="PTHR23349">
    <property type="entry name" value="BASIC HELIX-LOOP-HELIX TRANSCRIPTION FACTOR, TWIST"/>
    <property type="match status" value="1"/>
</dbReference>
<name>A0A8J1XSQ3_OWEFU</name>
<evidence type="ECO:0000313" key="2">
    <source>
        <dbReference type="Proteomes" id="UP000749559"/>
    </source>
</evidence>